<evidence type="ECO:0000256" key="2">
    <source>
        <dbReference type="ARBA" id="ARBA00022475"/>
    </source>
</evidence>
<evidence type="ECO:0000256" key="11">
    <source>
        <dbReference type="RuleBase" id="RU004181"/>
    </source>
</evidence>
<sequence>MSNRTSLIPFCVVFFVLIDWITKFAVLLESKGNLSTPILYRYSIGELSFSLIPTFNEGAAFGLFSKYKYILFSLRIIVIVGLLTFLFFKKNALNSVASFSLTLLVSGAIGNVGDIIFHGHVIDFIALQYKNWAFPTFNFADIFISVGTILLISKLYFPTKQTLKRG</sequence>
<keyword evidence="7 9" id="KW-1133">Transmembrane helix</keyword>
<dbReference type="PANTHER" id="PTHR33695">
    <property type="entry name" value="LIPOPROTEIN SIGNAL PEPTIDASE"/>
    <property type="match status" value="1"/>
</dbReference>
<comment type="similarity">
    <text evidence="1 9 11">Belongs to the peptidase A8 family.</text>
</comment>
<dbReference type="EMBL" id="APJW01000001">
    <property type="protein sequence ID" value="EQM63094.1"/>
    <property type="molecule type" value="Genomic_DNA"/>
</dbReference>
<evidence type="ECO:0000256" key="3">
    <source>
        <dbReference type="ARBA" id="ARBA00022670"/>
    </source>
</evidence>
<dbReference type="PROSITE" id="PS00855">
    <property type="entry name" value="SPASE_II"/>
    <property type="match status" value="1"/>
</dbReference>
<feature type="active site" evidence="9">
    <location>
        <position position="141"/>
    </location>
</feature>
<feature type="transmembrane region" description="Helical" evidence="9">
    <location>
        <begin position="95"/>
        <end position="117"/>
    </location>
</feature>
<dbReference type="NCBIfam" id="TIGR00077">
    <property type="entry name" value="lspA"/>
    <property type="match status" value="1"/>
</dbReference>
<dbReference type="PRINTS" id="PR00781">
    <property type="entry name" value="LIPOSIGPTASE"/>
</dbReference>
<keyword evidence="13" id="KW-1185">Reference proteome</keyword>
<feature type="transmembrane region" description="Helical" evidence="9">
    <location>
        <begin position="137"/>
        <end position="157"/>
    </location>
</feature>
<evidence type="ECO:0000256" key="10">
    <source>
        <dbReference type="RuleBase" id="RU000594"/>
    </source>
</evidence>
<dbReference type="GO" id="GO:0004190">
    <property type="term" value="F:aspartic-type endopeptidase activity"/>
    <property type="evidence" value="ECO:0007669"/>
    <property type="project" value="UniProtKB-EC"/>
</dbReference>
<dbReference type="Pfam" id="PF01252">
    <property type="entry name" value="Peptidase_A8"/>
    <property type="match status" value="1"/>
</dbReference>
<dbReference type="PANTHER" id="PTHR33695:SF1">
    <property type="entry name" value="LIPOPROTEIN SIGNAL PEPTIDASE"/>
    <property type="match status" value="1"/>
</dbReference>
<name>A0ABN0N0D1_9CHLA</name>
<evidence type="ECO:0000256" key="4">
    <source>
        <dbReference type="ARBA" id="ARBA00022692"/>
    </source>
</evidence>
<protein>
    <recommendedName>
        <fullName evidence="9">Lipoprotein signal peptidase</fullName>
        <ecNumber evidence="9">3.4.23.36</ecNumber>
    </recommendedName>
    <alternativeName>
        <fullName evidence="9">Prolipoprotein signal peptidase</fullName>
    </alternativeName>
    <alternativeName>
        <fullName evidence="9">Signal peptidase II</fullName>
        <shortName evidence="9">SPase II</shortName>
    </alternativeName>
</protein>
<comment type="pathway">
    <text evidence="9">Protein modification; lipoprotein biosynthesis (signal peptide cleavage).</text>
</comment>
<feature type="transmembrane region" description="Helical" evidence="9">
    <location>
        <begin position="6"/>
        <end position="26"/>
    </location>
</feature>
<proteinExistence type="inferred from homology"/>
<dbReference type="InterPro" id="IPR001872">
    <property type="entry name" value="Peptidase_A8"/>
</dbReference>
<dbReference type="HAMAP" id="MF_00161">
    <property type="entry name" value="LspA"/>
    <property type="match status" value="1"/>
</dbReference>
<comment type="subcellular location">
    <subcellularLocation>
        <location evidence="9">Cell membrane</location>
        <topology evidence="9">Multi-pass membrane protein</topology>
    </subcellularLocation>
</comment>
<evidence type="ECO:0000313" key="12">
    <source>
        <dbReference type="EMBL" id="EQM63094.1"/>
    </source>
</evidence>
<reference evidence="12 13" key="1">
    <citation type="submission" date="2013-07" db="EMBL/GenBank/DDBJ databases">
        <title>Isolation of a new Chlamydia species from the feral Sacred Ibis (Threskiornis aethiopicus): Chlamydia ibidis.</title>
        <authorList>
            <person name="Vorimore F."/>
            <person name="Hsia R.-C."/>
            <person name="Huot-Creasy H."/>
            <person name="Bastian S."/>
            <person name="Deruyter L."/>
            <person name="Passet A."/>
            <person name="Sachse K."/>
            <person name="Bavoil P."/>
            <person name="Myers G."/>
            <person name="Laroucau K."/>
        </authorList>
    </citation>
    <scope>NUCLEOTIDE SEQUENCE [LARGE SCALE GENOMIC DNA]</scope>
    <source>
        <strain evidence="12 13">10-1398/6</strain>
    </source>
</reference>
<dbReference type="EC" id="3.4.23.36" evidence="9"/>
<keyword evidence="2 9" id="KW-1003">Cell membrane</keyword>
<gene>
    <name evidence="9 12" type="primary">lspA</name>
    <name evidence="12" type="ORF">H359_0290</name>
</gene>
<dbReference type="Proteomes" id="UP000016064">
    <property type="component" value="Unassembled WGS sequence"/>
</dbReference>
<comment type="function">
    <text evidence="9 10">This protein specifically catalyzes the removal of signal peptides from prolipoproteins.</text>
</comment>
<feature type="transmembrane region" description="Helical" evidence="9">
    <location>
        <begin position="67"/>
        <end position="88"/>
    </location>
</feature>
<keyword evidence="5 9" id="KW-0064">Aspartyl protease</keyword>
<keyword evidence="8 9" id="KW-0472">Membrane</keyword>
<accession>A0ABN0N0D1</accession>
<keyword evidence="6 9" id="KW-0378">Hydrolase</keyword>
<evidence type="ECO:0000256" key="6">
    <source>
        <dbReference type="ARBA" id="ARBA00022801"/>
    </source>
</evidence>
<organism evidence="12 13">
    <name type="scientific">Chlamydia ibidis 10-1398/6</name>
    <dbReference type="NCBI Taxonomy" id="1046581"/>
    <lineage>
        <taxon>Bacteria</taxon>
        <taxon>Pseudomonadati</taxon>
        <taxon>Chlamydiota</taxon>
        <taxon>Chlamydiia</taxon>
        <taxon>Chlamydiales</taxon>
        <taxon>Chlamydiaceae</taxon>
        <taxon>Chlamydia/Chlamydophila group</taxon>
        <taxon>Chlamydia</taxon>
    </lineage>
</organism>
<comment type="catalytic activity">
    <reaction evidence="9 10">
        <text>Release of signal peptides from bacterial membrane prolipoproteins. Hydrolyzes -Xaa-Yaa-Zaa-|-(S,diacylglyceryl)Cys-, in which Xaa is hydrophobic (preferably Leu), and Yaa (Ala or Ser) and Zaa (Gly or Ala) have small, neutral side chains.</text>
        <dbReference type="EC" id="3.4.23.36"/>
    </reaction>
</comment>
<evidence type="ECO:0000256" key="1">
    <source>
        <dbReference type="ARBA" id="ARBA00006139"/>
    </source>
</evidence>
<keyword evidence="3 9" id="KW-0645">Protease</keyword>
<keyword evidence="4 9" id="KW-0812">Transmembrane</keyword>
<evidence type="ECO:0000256" key="7">
    <source>
        <dbReference type="ARBA" id="ARBA00022989"/>
    </source>
</evidence>
<evidence type="ECO:0000256" key="9">
    <source>
        <dbReference type="HAMAP-Rule" id="MF_00161"/>
    </source>
</evidence>
<evidence type="ECO:0000256" key="5">
    <source>
        <dbReference type="ARBA" id="ARBA00022750"/>
    </source>
</evidence>
<evidence type="ECO:0000256" key="8">
    <source>
        <dbReference type="ARBA" id="ARBA00023136"/>
    </source>
</evidence>
<evidence type="ECO:0000313" key="13">
    <source>
        <dbReference type="Proteomes" id="UP000016064"/>
    </source>
</evidence>
<comment type="caution">
    <text evidence="12">The sequence shown here is derived from an EMBL/GenBank/DDBJ whole genome shotgun (WGS) entry which is preliminary data.</text>
</comment>
<feature type="active site" evidence="9">
    <location>
        <position position="123"/>
    </location>
</feature>
<dbReference type="RefSeq" id="WP_020370930.1">
    <property type="nucleotide sequence ID" value="NZ_APJW01000001.1"/>
</dbReference>